<reference evidence="2 3" key="1">
    <citation type="journal article" date="2012" name="BMC Genomics">
        <title>Complete genome sequence of Saccharothrix espanaensis DSM 44229T and comparison to the other completely sequenced Pseudonocardiaceae.</title>
        <authorList>
            <person name="Strobel T."/>
            <person name="Al-Dilaimi A."/>
            <person name="Blom J."/>
            <person name="Gessner A."/>
            <person name="Kalinowski J."/>
            <person name="Luzhetska M."/>
            <person name="Puhler A."/>
            <person name="Szczepanowski R."/>
            <person name="Bechthold A."/>
            <person name="Ruckert C."/>
        </authorList>
    </citation>
    <scope>NUCLEOTIDE SEQUENCE [LARGE SCALE GENOMIC DNA]</scope>
    <source>
        <strain evidence="3">ATCC 51144 / DSM 44229 / JCM 9112 / NBRC 15066 / NRRL 15764</strain>
    </source>
</reference>
<accession>K0JUE7</accession>
<keyword evidence="1" id="KW-0812">Transmembrane</keyword>
<evidence type="ECO:0000313" key="3">
    <source>
        <dbReference type="Proteomes" id="UP000006281"/>
    </source>
</evidence>
<name>K0JUE7_SACES</name>
<keyword evidence="1" id="KW-0472">Membrane</keyword>
<dbReference type="HOGENOM" id="CLU_163211_0_0_11"/>
<dbReference type="KEGG" id="sesp:BN6_22300"/>
<protein>
    <submittedName>
        <fullName evidence="2">Uncharacterized protein</fullName>
    </submittedName>
</protein>
<dbReference type="STRING" id="1179773.BN6_22300"/>
<feature type="transmembrane region" description="Helical" evidence="1">
    <location>
        <begin position="7"/>
        <end position="29"/>
    </location>
</feature>
<evidence type="ECO:0000313" key="2">
    <source>
        <dbReference type="EMBL" id="CCH29551.1"/>
    </source>
</evidence>
<proteinExistence type="predicted"/>
<dbReference type="RefSeq" id="WP_015099663.1">
    <property type="nucleotide sequence ID" value="NC_019673.1"/>
</dbReference>
<dbReference type="AlphaFoldDB" id="K0JUE7"/>
<gene>
    <name evidence="2" type="ordered locus">BN6_22300</name>
</gene>
<dbReference type="PATRIC" id="fig|1179773.3.peg.2222"/>
<keyword evidence="3" id="KW-1185">Reference proteome</keyword>
<organism evidence="2 3">
    <name type="scientific">Saccharothrix espanaensis (strain ATCC 51144 / DSM 44229 / JCM 9112 / NBRC 15066 / NRRL 15764)</name>
    <dbReference type="NCBI Taxonomy" id="1179773"/>
    <lineage>
        <taxon>Bacteria</taxon>
        <taxon>Bacillati</taxon>
        <taxon>Actinomycetota</taxon>
        <taxon>Actinomycetes</taxon>
        <taxon>Pseudonocardiales</taxon>
        <taxon>Pseudonocardiaceae</taxon>
        <taxon>Saccharothrix</taxon>
    </lineage>
</organism>
<sequence>MQPVHKIIIGAVAVLVVAGGVTFALTGFGSSSNDTHPPCDTLPTAAEVSNKLESNRKLADDIRAVGDGVSVEVGRPCDGDRALVQVAYDSADQRDAVRRVLSDGTGFGVPVHLVRR</sequence>
<keyword evidence="1" id="KW-1133">Transmembrane helix</keyword>
<dbReference type="Proteomes" id="UP000006281">
    <property type="component" value="Chromosome"/>
</dbReference>
<dbReference type="EMBL" id="HE804045">
    <property type="protein sequence ID" value="CCH29551.1"/>
    <property type="molecule type" value="Genomic_DNA"/>
</dbReference>
<dbReference type="eggNOG" id="ENOG50336N6">
    <property type="taxonomic scope" value="Bacteria"/>
</dbReference>
<dbReference type="OrthoDB" id="5195971at2"/>
<dbReference type="BioCyc" id="SESP1179773:BN6_RS10850-MONOMER"/>
<evidence type="ECO:0000256" key="1">
    <source>
        <dbReference type="SAM" id="Phobius"/>
    </source>
</evidence>